<dbReference type="InterPro" id="IPR027417">
    <property type="entry name" value="P-loop_NTPase"/>
</dbReference>
<dbReference type="Gene3D" id="3.40.50.300">
    <property type="entry name" value="P-loop containing nucleotide triphosphate hydrolases"/>
    <property type="match status" value="1"/>
</dbReference>
<dbReference type="GO" id="GO:0007264">
    <property type="term" value="P:small GTPase-mediated signal transduction"/>
    <property type="evidence" value="ECO:0007669"/>
    <property type="project" value="InterPro"/>
</dbReference>
<evidence type="ECO:0000313" key="4">
    <source>
        <dbReference type="Proteomes" id="UP000678393"/>
    </source>
</evidence>
<keyword evidence="2" id="KW-0342">GTP-binding</keyword>
<protein>
    <submittedName>
        <fullName evidence="3">Uncharacterized protein</fullName>
    </submittedName>
</protein>
<dbReference type="GO" id="GO:0003924">
    <property type="term" value="F:GTPase activity"/>
    <property type="evidence" value="ECO:0007669"/>
    <property type="project" value="InterPro"/>
</dbReference>
<dbReference type="Proteomes" id="UP000678393">
    <property type="component" value="Unassembled WGS sequence"/>
</dbReference>
<gene>
    <name evidence="3" type="ORF">CUNI_LOCUS10135</name>
</gene>
<dbReference type="CDD" id="cd00157">
    <property type="entry name" value="Rho"/>
    <property type="match status" value="1"/>
</dbReference>
<dbReference type="SMART" id="SM00173">
    <property type="entry name" value="RAS"/>
    <property type="match status" value="1"/>
</dbReference>
<evidence type="ECO:0000313" key="3">
    <source>
        <dbReference type="EMBL" id="CAG5124577.1"/>
    </source>
</evidence>
<dbReference type="AlphaFoldDB" id="A0A8S3Z4Y5"/>
<dbReference type="PROSITE" id="PS51419">
    <property type="entry name" value="RAB"/>
    <property type="match status" value="1"/>
</dbReference>
<dbReference type="SMART" id="SM00175">
    <property type="entry name" value="RAB"/>
    <property type="match status" value="1"/>
</dbReference>
<dbReference type="SUPFAM" id="SSF52540">
    <property type="entry name" value="P-loop containing nucleoside triphosphate hydrolases"/>
    <property type="match status" value="1"/>
</dbReference>
<comment type="caution">
    <text evidence="3">The sequence shown here is derived from an EMBL/GenBank/DDBJ whole genome shotgun (WGS) entry which is preliminary data.</text>
</comment>
<dbReference type="PRINTS" id="PR00449">
    <property type="entry name" value="RASTRNSFRMNG"/>
</dbReference>
<keyword evidence="1" id="KW-0547">Nucleotide-binding</keyword>
<sequence>MTEQGHGSIRRRLSKSKTPQIVSHDVKCVALGDGNVGKSAMMLTYLIGRCPTECPPGPMDGHSEFDHLTSKPVTFLQDNVEVKMTLIDTYGQDEYEKLRERICVSGDVYMLCFDVSRRGTLERIRHHWLPEMRKYSSPDTPFLIVGLKTDIRTKAQADGSDISTFVTFNEGLKEAGILGASDYVECSAKNNTGIKRVLEKAAQIAVHQTLPAELKRSSCTVS</sequence>
<dbReference type="GO" id="GO:0005525">
    <property type="term" value="F:GTP binding"/>
    <property type="evidence" value="ECO:0007669"/>
    <property type="project" value="UniProtKB-KW"/>
</dbReference>
<dbReference type="EMBL" id="CAJHNH020001813">
    <property type="protein sequence ID" value="CAG5124577.1"/>
    <property type="molecule type" value="Genomic_DNA"/>
</dbReference>
<dbReference type="PROSITE" id="PS51421">
    <property type="entry name" value="RAS"/>
    <property type="match status" value="1"/>
</dbReference>
<dbReference type="InterPro" id="IPR003578">
    <property type="entry name" value="Small_GTPase_Rho"/>
</dbReference>
<name>A0A8S3Z4Y5_9EUPU</name>
<dbReference type="Pfam" id="PF00071">
    <property type="entry name" value="Ras"/>
    <property type="match status" value="1"/>
</dbReference>
<reference evidence="3" key="1">
    <citation type="submission" date="2021-04" db="EMBL/GenBank/DDBJ databases">
        <authorList>
            <consortium name="Molecular Ecology Group"/>
        </authorList>
    </citation>
    <scope>NUCLEOTIDE SEQUENCE</scope>
</reference>
<evidence type="ECO:0000256" key="1">
    <source>
        <dbReference type="ARBA" id="ARBA00022741"/>
    </source>
</evidence>
<dbReference type="InterPro" id="IPR001806">
    <property type="entry name" value="Small_GTPase"/>
</dbReference>
<accession>A0A8S3Z4Y5</accession>
<dbReference type="SMART" id="SM00174">
    <property type="entry name" value="RHO"/>
    <property type="match status" value="1"/>
</dbReference>
<proteinExistence type="predicted"/>
<dbReference type="PROSITE" id="PS51420">
    <property type="entry name" value="RHO"/>
    <property type="match status" value="1"/>
</dbReference>
<dbReference type="OrthoDB" id="6053579at2759"/>
<organism evidence="3 4">
    <name type="scientific">Candidula unifasciata</name>
    <dbReference type="NCBI Taxonomy" id="100452"/>
    <lineage>
        <taxon>Eukaryota</taxon>
        <taxon>Metazoa</taxon>
        <taxon>Spiralia</taxon>
        <taxon>Lophotrochozoa</taxon>
        <taxon>Mollusca</taxon>
        <taxon>Gastropoda</taxon>
        <taxon>Heterobranchia</taxon>
        <taxon>Euthyneura</taxon>
        <taxon>Panpulmonata</taxon>
        <taxon>Eupulmonata</taxon>
        <taxon>Stylommatophora</taxon>
        <taxon>Helicina</taxon>
        <taxon>Helicoidea</taxon>
        <taxon>Geomitridae</taxon>
        <taxon>Candidula</taxon>
    </lineage>
</organism>
<evidence type="ECO:0000256" key="2">
    <source>
        <dbReference type="ARBA" id="ARBA00023134"/>
    </source>
</evidence>
<dbReference type="PANTHER" id="PTHR24072">
    <property type="entry name" value="RHO FAMILY GTPASE"/>
    <property type="match status" value="1"/>
</dbReference>
<keyword evidence="4" id="KW-1185">Reference proteome</keyword>